<name>A0A0L6V738_9BASI</name>
<organism evidence="2 3">
    <name type="scientific">Puccinia sorghi</name>
    <dbReference type="NCBI Taxonomy" id="27349"/>
    <lineage>
        <taxon>Eukaryota</taxon>
        <taxon>Fungi</taxon>
        <taxon>Dikarya</taxon>
        <taxon>Basidiomycota</taxon>
        <taxon>Pucciniomycotina</taxon>
        <taxon>Pucciniomycetes</taxon>
        <taxon>Pucciniales</taxon>
        <taxon>Pucciniaceae</taxon>
        <taxon>Puccinia</taxon>
    </lineage>
</organism>
<sequence length="147" mass="15929">MSHEKRLILLADTPAQENIVPLPVSSDGSTTPADPKPSSQAPPLSANDLPLSPMGFIAQLEDIQLIPRATLSAPPGPLEYFPPLRLHSPIRTPIELRYQPLNTRRDPLGSSPVFPQPLLLGEIANHTSDYASEIDELDLIILGRSSS</sequence>
<feature type="compositionally biased region" description="Polar residues" evidence="1">
    <location>
        <begin position="26"/>
        <end position="42"/>
    </location>
</feature>
<dbReference type="VEuPathDB" id="FungiDB:VP01_2362g4"/>
<accession>A0A0L6V738</accession>
<comment type="caution">
    <text evidence="2">The sequence shown here is derived from an EMBL/GenBank/DDBJ whole genome shotgun (WGS) entry which is preliminary data.</text>
</comment>
<feature type="region of interest" description="Disordered" evidence="1">
    <location>
        <begin position="18"/>
        <end position="48"/>
    </location>
</feature>
<evidence type="ECO:0000313" key="2">
    <source>
        <dbReference type="EMBL" id="KNZ56621.1"/>
    </source>
</evidence>
<reference evidence="2 3" key="1">
    <citation type="submission" date="2015-08" db="EMBL/GenBank/DDBJ databases">
        <title>Next Generation Sequencing and Analysis of the Genome of Puccinia sorghi L Schw, the Causal Agent of Maize Common Rust.</title>
        <authorList>
            <person name="Rochi L."/>
            <person name="Burguener G."/>
            <person name="Darino M."/>
            <person name="Turjanski A."/>
            <person name="Kreff E."/>
            <person name="Dieguez M.J."/>
            <person name="Sacco F."/>
        </authorList>
    </citation>
    <scope>NUCLEOTIDE SEQUENCE [LARGE SCALE GENOMIC DNA]</scope>
    <source>
        <strain evidence="2 3">RO10H11247</strain>
    </source>
</reference>
<evidence type="ECO:0000256" key="1">
    <source>
        <dbReference type="SAM" id="MobiDB-lite"/>
    </source>
</evidence>
<dbReference type="OrthoDB" id="10659181at2759"/>
<proteinExistence type="predicted"/>
<protein>
    <submittedName>
        <fullName evidence="2">Uncharacterized protein</fullName>
    </submittedName>
</protein>
<evidence type="ECO:0000313" key="3">
    <source>
        <dbReference type="Proteomes" id="UP000037035"/>
    </source>
</evidence>
<dbReference type="AlphaFoldDB" id="A0A0L6V738"/>
<gene>
    <name evidence="2" type="ORF">VP01_2362g4</name>
</gene>
<dbReference type="Proteomes" id="UP000037035">
    <property type="component" value="Unassembled WGS sequence"/>
</dbReference>
<dbReference type="EMBL" id="LAVV01007239">
    <property type="protein sequence ID" value="KNZ56621.1"/>
    <property type="molecule type" value="Genomic_DNA"/>
</dbReference>
<keyword evidence="3" id="KW-1185">Reference proteome</keyword>